<dbReference type="Pfam" id="PF01381">
    <property type="entry name" value="HTH_3"/>
    <property type="match status" value="1"/>
</dbReference>
<gene>
    <name evidence="1" type="ORF">BITS_1158</name>
</gene>
<dbReference type="Gene3D" id="1.10.260.40">
    <property type="entry name" value="lambda repressor-like DNA-binding domains"/>
    <property type="match status" value="1"/>
</dbReference>
<keyword evidence="2" id="KW-1185">Reference proteome</keyword>
<comment type="caution">
    <text evidence="1">The sequence shown here is derived from an EMBL/GenBank/DDBJ whole genome shotgun (WGS) entry which is preliminary data.</text>
</comment>
<dbReference type="InterPro" id="IPR001387">
    <property type="entry name" value="Cro/C1-type_HTH"/>
</dbReference>
<dbReference type="CDD" id="cd00093">
    <property type="entry name" value="HTH_XRE"/>
    <property type="match status" value="1"/>
</dbReference>
<dbReference type="GO" id="GO:0003677">
    <property type="term" value="F:DNA binding"/>
    <property type="evidence" value="ECO:0007669"/>
    <property type="project" value="UniProtKB-KW"/>
</dbReference>
<keyword evidence="1" id="KW-0238">DNA-binding</keyword>
<protein>
    <submittedName>
        <fullName evidence="1">DNA-binding helix-turn-helix protein</fullName>
    </submittedName>
</protein>
<dbReference type="AlphaFoldDB" id="A0A087EE11"/>
<dbReference type="eggNOG" id="COG1396">
    <property type="taxonomic scope" value="Bacteria"/>
</dbReference>
<dbReference type="SUPFAM" id="SSF47413">
    <property type="entry name" value="lambda repressor-like DNA-binding domains"/>
    <property type="match status" value="1"/>
</dbReference>
<evidence type="ECO:0000313" key="2">
    <source>
        <dbReference type="Proteomes" id="UP000029080"/>
    </source>
</evidence>
<evidence type="ECO:0000313" key="1">
    <source>
        <dbReference type="EMBL" id="KFJ06012.1"/>
    </source>
</evidence>
<reference evidence="1 2" key="1">
    <citation type="submission" date="2014-03" db="EMBL/GenBank/DDBJ databases">
        <title>Genomics of Bifidobacteria.</title>
        <authorList>
            <person name="Ventura M."/>
            <person name="Milani C."/>
            <person name="Lugli G.A."/>
        </authorList>
    </citation>
    <scope>NUCLEOTIDE SEQUENCE [LARGE SCALE GENOMIC DNA]</scope>
    <source>
        <strain evidence="1 2">JCM 13495</strain>
    </source>
</reference>
<dbReference type="SMART" id="SM00530">
    <property type="entry name" value="HTH_XRE"/>
    <property type="match status" value="1"/>
</dbReference>
<proteinExistence type="predicted"/>
<dbReference type="STRING" id="356829.BITS_1158"/>
<dbReference type="OrthoDB" id="5074395at2"/>
<accession>A0A087EE11</accession>
<name>A0A087EE11_9BIFI</name>
<dbReference type="PROSITE" id="PS50943">
    <property type="entry name" value="HTH_CROC1"/>
    <property type="match status" value="1"/>
</dbReference>
<organism evidence="1 2">
    <name type="scientific">Bifidobacterium tsurumiense</name>
    <dbReference type="NCBI Taxonomy" id="356829"/>
    <lineage>
        <taxon>Bacteria</taxon>
        <taxon>Bacillati</taxon>
        <taxon>Actinomycetota</taxon>
        <taxon>Actinomycetes</taxon>
        <taxon>Bifidobacteriales</taxon>
        <taxon>Bifidobacteriaceae</taxon>
        <taxon>Bifidobacterium</taxon>
    </lineage>
</organism>
<dbReference type="Proteomes" id="UP000029080">
    <property type="component" value="Unassembled WGS sequence"/>
</dbReference>
<dbReference type="EMBL" id="JGZU01000011">
    <property type="protein sequence ID" value="KFJ06012.1"/>
    <property type="molecule type" value="Genomic_DNA"/>
</dbReference>
<dbReference type="RefSeq" id="WP_034533799.1">
    <property type="nucleotide sequence ID" value="NZ_JAXEUP010000023.1"/>
</dbReference>
<dbReference type="InterPro" id="IPR010982">
    <property type="entry name" value="Lambda_DNA-bd_dom_sf"/>
</dbReference>
<sequence>MSVTGIRQDIEWEDYIKSIGENLRRYRKQLKLSQAEVARAAKISKVQYQRIESGGFNDTLSPNPTSRTLIALAEVLDVDLEHLLPKPWPDLREHGKRDISAKE</sequence>